<comment type="caution">
    <text evidence="3">The sequence shown here is derived from an EMBL/GenBank/DDBJ whole genome shotgun (WGS) entry which is preliminary data.</text>
</comment>
<keyword evidence="2" id="KW-0472">Membrane</keyword>
<dbReference type="AlphaFoldDB" id="A0A9X5E2X5"/>
<keyword evidence="2" id="KW-1133">Transmembrane helix</keyword>
<gene>
    <name evidence="3" type="ORF">QH73_0005320</name>
</gene>
<protein>
    <submittedName>
        <fullName evidence="3">Uncharacterized protein</fullName>
    </submittedName>
</protein>
<name>A0A9X5E2X5_9CYAN</name>
<dbReference type="EMBL" id="JTJC03000001">
    <property type="protein sequence ID" value="NHC34087.1"/>
    <property type="molecule type" value="Genomic_DNA"/>
</dbReference>
<sequence length="57" mass="6303">MTYGNVPMIIPCLATGYLLTVYLLLLLAQRHVKNPETRDISTPQEEGLGQLSATSDR</sequence>
<organism evidence="3 4">
    <name type="scientific">Scytonema millei VB511283</name>
    <dbReference type="NCBI Taxonomy" id="1245923"/>
    <lineage>
        <taxon>Bacteria</taxon>
        <taxon>Bacillati</taxon>
        <taxon>Cyanobacteriota</taxon>
        <taxon>Cyanophyceae</taxon>
        <taxon>Nostocales</taxon>
        <taxon>Scytonemataceae</taxon>
        <taxon>Scytonema</taxon>
    </lineage>
</organism>
<accession>A0A9X5E2X5</accession>
<keyword evidence="4" id="KW-1185">Reference proteome</keyword>
<feature type="region of interest" description="Disordered" evidence="1">
    <location>
        <begin position="35"/>
        <end position="57"/>
    </location>
</feature>
<reference evidence="3 4" key="1">
    <citation type="journal article" date="2015" name="Genome Announc.">
        <title>Draft Genome Sequence of the Terrestrial Cyanobacterium Scytonema millei VB511283, Isolated from Eastern India.</title>
        <authorList>
            <person name="Sen D."/>
            <person name="Chandrababunaidu M.M."/>
            <person name="Singh D."/>
            <person name="Sanghi N."/>
            <person name="Ghorai A."/>
            <person name="Mishra G.P."/>
            <person name="Madduluri M."/>
            <person name="Adhikary S.P."/>
            <person name="Tripathy S."/>
        </authorList>
    </citation>
    <scope>NUCLEOTIDE SEQUENCE [LARGE SCALE GENOMIC DNA]</scope>
    <source>
        <strain evidence="3 4">VB511283</strain>
    </source>
</reference>
<evidence type="ECO:0000256" key="2">
    <source>
        <dbReference type="SAM" id="Phobius"/>
    </source>
</evidence>
<dbReference type="Proteomes" id="UP000031532">
    <property type="component" value="Unassembled WGS sequence"/>
</dbReference>
<keyword evidence="2" id="KW-0812">Transmembrane</keyword>
<feature type="transmembrane region" description="Helical" evidence="2">
    <location>
        <begin position="6"/>
        <end position="28"/>
    </location>
</feature>
<dbReference type="RefSeq" id="WP_165587586.1">
    <property type="nucleotide sequence ID" value="NZ_JTJC03000001.1"/>
</dbReference>
<evidence type="ECO:0000313" key="4">
    <source>
        <dbReference type="Proteomes" id="UP000031532"/>
    </source>
</evidence>
<evidence type="ECO:0000256" key="1">
    <source>
        <dbReference type="SAM" id="MobiDB-lite"/>
    </source>
</evidence>
<evidence type="ECO:0000313" key="3">
    <source>
        <dbReference type="EMBL" id="NHC34087.1"/>
    </source>
</evidence>
<proteinExistence type="predicted"/>